<dbReference type="EMBL" id="QSSX01000009">
    <property type="protein sequence ID" value="RGM24008.1"/>
    <property type="molecule type" value="Genomic_DNA"/>
</dbReference>
<dbReference type="InterPro" id="IPR012675">
    <property type="entry name" value="Beta-grasp_dom_sf"/>
</dbReference>
<dbReference type="Proteomes" id="UP000284472">
    <property type="component" value="Unassembled WGS sequence"/>
</dbReference>
<evidence type="ECO:0000313" key="20">
    <source>
        <dbReference type="Proteomes" id="UP000286137"/>
    </source>
</evidence>
<evidence type="ECO:0000313" key="7">
    <source>
        <dbReference type="EMBL" id="RGM24008.1"/>
    </source>
</evidence>
<dbReference type="Proteomes" id="UP000260808">
    <property type="component" value="Unassembled WGS sequence"/>
</dbReference>
<evidence type="ECO:0000259" key="3">
    <source>
        <dbReference type="PROSITE" id="PS51085"/>
    </source>
</evidence>
<comment type="caution">
    <text evidence="10">The sequence shown here is derived from an EMBL/GenBank/DDBJ whole genome shotgun (WGS) entry which is preliminary data.</text>
</comment>
<accession>A0A2N5P610</accession>
<dbReference type="InterPro" id="IPR036010">
    <property type="entry name" value="2Fe-2S_ferredoxin-like_sf"/>
</dbReference>
<dbReference type="EMBL" id="QRIS01000002">
    <property type="protein sequence ID" value="RHG88274.1"/>
    <property type="molecule type" value="Genomic_DNA"/>
</dbReference>
<evidence type="ECO:0000313" key="4">
    <source>
        <dbReference type="EMBL" id="MCB5493139.1"/>
    </source>
</evidence>
<reference evidence="14 15" key="1">
    <citation type="submission" date="2018-08" db="EMBL/GenBank/DDBJ databases">
        <title>A genome reference for cultivated species of the human gut microbiota.</title>
        <authorList>
            <person name="Zou Y."/>
            <person name="Xue W."/>
            <person name="Luo G."/>
        </authorList>
    </citation>
    <scope>NUCLEOTIDE SEQUENCE [LARGE SCALE GENOMIC DNA]</scope>
    <source>
        <strain evidence="9 15">AF19-16AC</strain>
        <strain evidence="8 20">AF27-4BH</strain>
        <strain evidence="13 17">AM12-54</strain>
        <strain evidence="12 16">AM21-18</strain>
        <strain evidence="11 19">AM22-7AC</strain>
        <strain evidence="10 18">AM32-6</strain>
        <strain evidence="7 14">TF01-20-2</strain>
    </source>
</reference>
<name>A0A2N5P610_MEDGN</name>
<evidence type="ECO:0000313" key="5">
    <source>
        <dbReference type="EMBL" id="MCB5618683.1"/>
    </source>
</evidence>
<dbReference type="EMBL" id="JAJBNC010000006">
    <property type="protein sequence ID" value="MCB5493139.1"/>
    <property type="molecule type" value="Genomic_DNA"/>
</dbReference>
<keyword evidence="1" id="KW-0285">Flavoprotein</keyword>
<protein>
    <submittedName>
        <fullName evidence="4">2Fe-2S iron-sulfur cluster binding domain-containing protein</fullName>
    </submittedName>
    <submittedName>
        <fullName evidence="10">Ferredoxin</fullName>
    </submittedName>
</protein>
<evidence type="ECO:0000313" key="19">
    <source>
        <dbReference type="Proteomes" id="UP000285697"/>
    </source>
</evidence>
<dbReference type="AlphaFoldDB" id="A0A2N5P610"/>
<dbReference type="GO" id="GO:0051536">
    <property type="term" value="F:iron-sulfur cluster binding"/>
    <property type="evidence" value="ECO:0007669"/>
    <property type="project" value="InterPro"/>
</dbReference>
<evidence type="ECO:0000313" key="16">
    <source>
        <dbReference type="Proteomes" id="UP000283981"/>
    </source>
</evidence>
<dbReference type="Pfam" id="PF00111">
    <property type="entry name" value="Fer2"/>
    <property type="match status" value="1"/>
</dbReference>
<reference evidence="4" key="2">
    <citation type="submission" date="2021-10" db="EMBL/GenBank/DDBJ databases">
        <title>Collection of gut derived symbiotic bacterial strains cultured from healthy donors.</title>
        <authorList>
            <person name="Lin H."/>
            <person name="Littmann E."/>
            <person name="Claire K."/>
            <person name="Pamer E."/>
        </authorList>
    </citation>
    <scope>NUCLEOTIDE SEQUENCE</scope>
    <source>
        <strain evidence="5">MSK.23.18</strain>
        <strain evidence="4">MSK.23.4</strain>
    </source>
</reference>
<dbReference type="InterPro" id="IPR001041">
    <property type="entry name" value="2Fe-2S_ferredoxin-type"/>
</dbReference>
<dbReference type="Proteomes" id="UP000285697">
    <property type="component" value="Unassembled WGS sequence"/>
</dbReference>
<dbReference type="EMBL" id="JAJBOM010000005">
    <property type="protein sequence ID" value="MCB5618683.1"/>
    <property type="molecule type" value="Genomic_DNA"/>
</dbReference>
<dbReference type="EMBL" id="QRTJ01000003">
    <property type="protein sequence ID" value="RGQ70617.1"/>
    <property type="molecule type" value="Genomic_DNA"/>
</dbReference>
<organism evidence="10 18">
    <name type="scientific">Mediterraneibacter gnavus</name>
    <name type="common">Ruminococcus gnavus</name>
    <dbReference type="NCBI Taxonomy" id="33038"/>
    <lineage>
        <taxon>Bacteria</taxon>
        <taxon>Bacillati</taxon>
        <taxon>Bacillota</taxon>
        <taxon>Clostridia</taxon>
        <taxon>Lachnospirales</taxon>
        <taxon>Lachnospiraceae</taxon>
        <taxon>Mediterraneibacter</taxon>
    </lineage>
</organism>
<dbReference type="RefSeq" id="WP_004842907.1">
    <property type="nucleotide sequence ID" value="NZ_BAABSA010000008.1"/>
</dbReference>
<evidence type="ECO:0000313" key="15">
    <source>
        <dbReference type="Proteomes" id="UP000283834"/>
    </source>
</evidence>
<evidence type="ECO:0000313" key="9">
    <source>
        <dbReference type="EMBL" id="RGT38757.1"/>
    </source>
</evidence>
<dbReference type="Proteomes" id="UP001297370">
    <property type="component" value="Unassembled WGS sequence"/>
</dbReference>
<dbReference type="EMBL" id="JAPZEG010000012">
    <property type="protein sequence ID" value="MDE1204074.1"/>
    <property type="molecule type" value="Genomic_DNA"/>
</dbReference>
<dbReference type="SUPFAM" id="SSF54292">
    <property type="entry name" value="2Fe-2S ferredoxin-like"/>
    <property type="match status" value="1"/>
</dbReference>
<evidence type="ECO:0000313" key="14">
    <source>
        <dbReference type="Proteomes" id="UP000260808"/>
    </source>
</evidence>
<evidence type="ECO:0000313" key="13">
    <source>
        <dbReference type="EMBL" id="RHJ16224.1"/>
    </source>
</evidence>
<evidence type="ECO:0000313" key="12">
    <source>
        <dbReference type="EMBL" id="RHG88274.1"/>
    </source>
</evidence>
<evidence type="ECO:0000313" key="10">
    <source>
        <dbReference type="EMBL" id="RHD08427.1"/>
    </source>
</evidence>
<evidence type="ECO:0000313" key="6">
    <source>
        <dbReference type="EMBL" id="MDE1204074.1"/>
    </source>
</evidence>
<dbReference type="Gene3D" id="3.10.20.30">
    <property type="match status" value="1"/>
</dbReference>
<dbReference type="EMBL" id="QRIA01000002">
    <property type="protein sequence ID" value="RHG21862.1"/>
    <property type="molecule type" value="Genomic_DNA"/>
</dbReference>
<reference evidence="6" key="3">
    <citation type="submission" date="2022-12" db="EMBL/GenBank/DDBJ databases">
        <title>Genome of R. gnavus strain RSHDN_120.</title>
        <authorList>
            <person name="Abdugheni R."/>
        </authorList>
    </citation>
    <scope>NUCLEOTIDE SEQUENCE</scope>
    <source>
        <strain evidence="6">RSHDN_120</strain>
    </source>
</reference>
<proteinExistence type="predicted"/>
<dbReference type="Proteomes" id="UP001149331">
    <property type="component" value="Unassembled WGS sequence"/>
</dbReference>
<dbReference type="Proteomes" id="UP000283992">
    <property type="component" value="Unassembled WGS sequence"/>
</dbReference>
<dbReference type="EMBL" id="QSIR01000003">
    <property type="protein sequence ID" value="RHD08427.1"/>
    <property type="molecule type" value="Genomic_DNA"/>
</dbReference>
<evidence type="ECO:0000256" key="1">
    <source>
        <dbReference type="ARBA" id="ARBA00022630"/>
    </source>
</evidence>
<dbReference type="CDD" id="cd00207">
    <property type="entry name" value="fer2"/>
    <property type="match status" value="1"/>
</dbReference>
<dbReference type="Proteomes" id="UP000283834">
    <property type="component" value="Unassembled WGS sequence"/>
</dbReference>
<keyword evidence="2" id="KW-0274">FAD</keyword>
<evidence type="ECO:0000313" key="17">
    <source>
        <dbReference type="Proteomes" id="UP000283992"/>
    </source>
</evidence>
<dbReference type="Proteomes" id="UP001297422">
    <property type="component" value="Unassembled WGS sequence"/>
</dbReference>
<sequence length="105" mass="11984">MNHILYNISIKQKRSKQEQKEGKQMLIECPANTRLQDYLLQNDIHILTACGGRGNCAKCVVRIIKGHATVNTMDQIWFSEEQLLAGYRLGCHVYAKEPLTVEIPN</sequence>
<dbReference type="PANTHER" id="PTHR43644">
    <property type="entry name" value="NA(+)-TRANSLOCATING NADH-QUINONE REDUCTASE SUBUNIT"/>
    <property type="match status" value="1"/>
</dbReference>
<dbReference type="EMBL" id="QRWQ01000007">
    <property type="protein sequence ID" value="RGT38757.1"/>
    <property type="molecule type" value="Genomic_DNA"/>
</dbReference>
<gene>
    <name evidence="13" type="ORF">DW142_00975</name>
    <name evidence="12" type="ORF">DW243_01370</name>
    <name evidence="11" type="ORF">DW270_02365</name>
    <name evidence="10" type="ORF">DW812_03655</name>
    <name evidence="9" type="ORF">DWX36_08795</name>
    <name evidence="8" type="ORF">DWY88_02535</name>
    <name evidence="7" type="ORF">DXC31_05385</name>
    <name evidence="5" type="ORF">LIQ08_05835</name>
    <name evidence="4" type="ORF">LIQ10_05190</name>
    <name evidence="6" type="ORF">O4N78_10920</name>
</gene>
<evidence type="ECO:0000313" key="8">
    <source>
        <dbReference type="EMBL" id="RGQ70617.1"/>
    </source>
</evidence>
<dbReference type="EMBL" id="QRLN01000001">
    <property type="protein sequence ID" value="RHJ16224.1"/>
    <property type="molecule type" value="Genomic_DNA"/>
</dbReference>
<evidence type="ECO:0000313" key="18">
    <source>
        <dbReference type="Proteomes" id="UP000284472"/>
    </source>
</evidence>
<evidence type="ECO:0000256" key="2">
    <source>
        <dbReference type="ARBA" id="ARBA00022827"/>
    </source>
</evidence>
<dbReference type="Proteomes" id="UP000283981">
    <property type="component" value="Unassembled WGS sequence"/>
</dbReference>
<dbReference type="PANTHER" id="PTHR43644:SF1">
    <property type="entry name" value="NAD(P)H-FLAVIN REDUCTASE"/>
    <property type="match status" value="1"/>
</dbReference>
<feature type="domain" description="2Fe-2S ferredoxin-type" evidence="3">
    <location>
        <begin position="6"/>
        <end position="105"/>
    </location>
</feature>
<dbReference type="PROSITE" id="PS51085">
    <property type="entry name" value="2FE2S_FER_2"/>
    <property type="match status" value="1"/>
</dbReference>
<evidence type="ECO:0000313" key="11">
    <source>
        <dbReference type="EMBL" id="RHG21862.1"/>
    </source>
</evidence>
<dbReference type="Proteomes" id="UP000286137">
    <property type="component" value="Unassembled WGS sequence"/>
</dbReference>